<sequence length="553" mass="63670">MSMKITAKGRVVELEEGSKFQDLVPLFQDMEEYPIVLVRFGKRIYELHKRIPNVDQECSFLTLKDSIGMKSYHRSAVFMLLKAFYHHCKDVPGFRVNMDYTLGGGFYGYLSGDVQITKELLEKVKASMLEYAEKKMPIMKRSVSTEDARAIFREVGMHSKEELFRYRMTSRVNIYSLGNFQDYFYGYMLQNTSYVTLFDLLPYGDGFILLLPTPEKPNELPEFCPMDKLYQVQKESSLWARKVGIGDIGALNKQIVQGDTDSLILMQEAYFEKQIGNIAMSIFKEKKRVVLIAGPSSSGKTSFSKRLSIQLSALGLKPHAISVDNYFRARVEAPKDEEGNYDFESIQCVDLELFNKDMLSLLSGERVELPRYNFFTGEREYKGDYLKMEAEDVLVIEGIHCLNDLMSTSLPEESKFRIYISALTPLNIDEHNRIPTTDVRLLRRMVRDNRTRGYSAEDTISIWKNVRRGEDNYIFPFQERADVMVNSALIYELAVLKIFAQPLLFQIENDSPAYQEAKRLLKFLDYVLPVSPESIPKNSIIREFIGGSCLHVG</sequence>
<keyword evidence="3" id="KW-1185">Reference proteome</keyword>
<dbReference type="SUPFAM" id="SSF55186">
    <property type="entry name" value="ThrRS/AlaRS common domain"/>
    <property type="match status" value="1"/>
</dbReference>
<dbReference type="Gene3D" id="3.40.50.300">
    <property type="entry name" value="P-loop containing nucleotide triphosphate hydrolases"/>
    <property type="match status" value="1"/>
</dbReference>
<dbReference type="SUPFAM" id="SSF52540">
    <property type="entry name" value="P-loop containing nucleoside triphosphate hydrolases"/>
    <property type="match status" value="1"/>
</dbReference>
<dbReference type="InterPro" id="IPR006083">
    <property type="entry name" value="PRK/URK"/>
</dbReference>
<evidence type="ECO:0000313" key="3">
    <source>
        <dbReference type="Proteomes" id="UP000004121"/>
    </source>
</evidence>
<accession>C2KWR5</accession>
<dbReference type="PANTHER" id="PTHR10285">
    <property type="entry name" value="URIDINE KINASE"/>
    <property type="match status" value="1"/>
</dbReference>
<dbReference type="EMBL" id="ACKX01000089">
    <property type="protein sequence ID" value="EEJ51779.1"/>
    <property type="molecule type" value="Genomic_DNA"/>
</dbReference>
<reference evidence="2 3" key="1">
    <citation type="submission" date="2009-04" db="EMBL/GenBank/DDBJ databases">
        <authorList>
            <person name="Qin X."/>
            <person name="Bachman B."/>
            <person name="Battles P."/>
            <person name="Bell A."/>
            <person name="Bess C."/>
            <person name="Bickham C."/>
            <person name="Chaboub L."/>
            <person name="Chen D."/>
            <person name="Coyle M."/>
            <person name="Deiros D.R."/>
            <person name="Dinh H."/>
            <person name="Forbes L."/>
            <person name="Fowler G."/>
            <person name="Francisco L."/>
            <person name="Fu Q."/>
            <person name="Gubbala S."/>
            <person name="Hale W."/>
            <person name="Han Y."/>
            <person name="Hemphill L."/>
            <person name="Highlander S.K."/>
            <person name="Hirani K."/>
            <person name="Hogues M."/>
            <person name="Jackson L."/>
            <person name="Jakkamsetti A."/>
            <person name="Javaid M."/>
            <person name="Jiang H."/>
            <person name="Korchina V."/>
            <person name="Kovar C."/>
            <person name="Lara F."/>
            <person name="Lee S."/>
            <person name="Mata R."/>
            <person name="Mathew T."/>
            <person name="Moen C."/>
            <person name="Morales K."/>
            <person name="Munidasa M."/>
            <person name="Nazareth L."/>
            <person name="Ngo R."/>
            <person name="Nguyen L."/>
            <person name="Okwuonu G."/>
            <person name="Ongeri F."/>
            <person name="Patil S."/>
            <person name="Petrosino J."/>
            <person name="Pham C."/>
            <person name="Pham P."/>
            <person name="Pu L.-L."/>
            <person name="Puazo M."/>
            <person name="Raj R."/>
            <person name="Reid J."/>
            <person name="Rouhana J."/>
            <person name="Saada N."/>
            <person name="Shang Y."/>
            <person name="Simmons D."/>
            <person name="Thornton R."/>
            <person name="Warren J."/>
            <person name="Weissenberger G."/>
            <person name="Zhang J."/>
            <person name="Zhang L."/>
            <person name="Zhou C."/>
            <person name="Zhu D."/>
            <person name="Muzny D."/>
            <person name="Worley K."/>
            <person name="Gibbs R."/>
        </authorList>
    </citation>
    <scope>NUCLEOTIDE SEQUENCE [LARGE SCALE GENOMIC DNA]</scope>
    <source>
        <strain evidence="2 3">F0268</strain>
    </source>
</reference>
<dbReference type="Proteomes" id="UP000004121">
    <property type="component" value="Unassembled WGS sequence"/>
</dbReference>
<comment type="caution">
    <text evidence="2">The sequence shown here is derived from an EMBL/GenBank/DDBJ whole genome shotgun (WGS) entry which is preliminary data.</text>
</comment>
<keyword evidence="2" id="KW-0418">Kinase</keyword>
<evidence type="ECO:0000313" key="2">
    <source>
        <dbReference type="EMBL" id="EEJ51779.1"/>
    </source>
</evidence>
<dbReference type="STRING" id="585501.HMPREF6123_0934"/>
<name>C2KWR5_9FIRM</name>
<dbReference type="CDD" id="cd02028">
    <property type="entry name" value="UMPK_like"/>
    <property type="match status" value="1"/>
</dbReference>
<gene>
    <name evidence="2" type="ORF">HMPREF6123_0934</name>
</gene>
<dbReference type="Gene3D" id="3.30.980.10">
    <property type="entry name" value="Threonyl-trna Synthetase, Chain A, domain 2"/>
    <property type="match status" value="1"/>
</dbReference>
<dbReference type="eggNOG" id="COG0572">
    <property type="taxonomic scope" value="Bacteria"/>
</dbReference>
<proteinExistence type="predicted"/>
<dbReference type="GO" id="GO:0005524">
    <property type="term" value="F:ATP binding"/>
    <property type="evidence" value="ECO:0007669"/>
    <property type="project" value="InterPro"/>
</dbReference>
<dbReference type="HOGENOM" id="CLU_023775_1_0_9"/>
<feature type="domain" description="Phosphoribulokinase/uridine kinase" evidence="1">
    <location>
        <begin position="290"/>
        <end position="487"/>
    </location>
</feature>
<organism evidence="2 3">
    <name type="scientific">Oribacterium sinus F0268</name>
    <dbReference type="NCBI Taxonomy" id="585501"/>
    <lineage>
        <taxon>Bacteria</taxon>
        <taxon>Bacillati</taxon>
        <taxon>Bacillota</taxon>
        <taxon>Clostridia</taxon>
        <taxon>Lachnospirales</taxon>
        <taxon>Lachnospiraceae</taxon>
        <taxon>Oribacterium</taxon>
    </lineage>
</organism>
<keyword evidence="2" id="KW-0808">Transferase</keyword>
<dbReference type="InterPro" id="IPR018163">
    <property type="entry name" value="Thr/Ala-tRNA-synth_IIc_edit"/>
</dbReference>
<protein>
    <submittedName>
        <fullName evidence="2">Phosphoribulokinase/uridine kinase family protein</fullName>
    </submittedName>
</protein>
<dbReference type="GO" id="GO:0016301">
    <property type="term" value="F:kinase activity"/>
    <property type="evidence" value="ECO:0007669"/>
    <property type="project" value="UniProtKB-KW"/>
</dbReference>
<dbReference type="InParanoid" id="C2KWR5"/>
<dbReference type="Pfam" id="PF00485">
    <property type="entry name" value="PRK"/>
    <property type="match status" value="1"/>
</dbReference>
<dbReference type="AlphaFoldDB" id="C2KWR5"/>
<dbReference type="InterPro" id="IPR027417">
    <property type="entry name" value="P-loop_NTPase"/>
</dbReference>
<evidence type="ECO:0000259" key="1">
    <source>
        <dbReference type="Pfam" id="PF00485"/>
    </source>
</evidence>